<dbReference type="Gene3D" id="1.10.510.10">
    <property type="entry name" value="Transferase(Phosphotransferase) domain 1"/>
    <property type="match status" value="1"/>
</dbReference>
<name>A0ABR1J1X9_9AGAR</name>
<dbReference type="EMBL" id="JBANRG010000049">
    <property type="protein sequence ID" value="KAK7444800.1"/>
    <property type="molecule type" value="Genomic_DNA"/>
</dbReference>
<reference evidence="2 3" key="1">
    <citation type="submission" date="2024-01" db="EMBL/GenBank/DDBJ databases">
        <title>A draft genome for the cacao thread blight pathogen Marasmiellus scandens.</title>
        <authorList>
            <person name="Baruah I.K."/>
            <person name="Leung J."/>
            <person name="Bukari Y."/>
            <person name="Amoako-Attah I."/>
            <person name="Meinhardt L.W."/>
            <person name="Bailey B.A."/>
            <person name="Cohen S.P."/>
        </authorList>
    </citation>
    <scope>NUCLEOTIDE SEQUENCE [LARGE SCALE GENOMIC DNA]</scope>
    <source>
        <strain evidence="2 3">GH-19</strain>
    </source>
</reference>
<evidence type="ECO:0000313" key="2">
    <source>
        <dbReference type="EMBL" id="KAK7444800.1"/>
    </source>
</evidence>
<keyword evidence="3" id="KW-1185">Reference proteome</keyword>
<organism evidence="2 3">
    <name type="scientific">Marasmiellus scandens</name>
    <dbReference type="NCBI Taxonomy" id="2682957"/>
    <lineage>
        <taxon>Eukaryota</taxon>
        <taxon>Fungi</taxon>
        <taxon>Dikarya</taxon>
        <taxon>Basidiomycota</taxon>
        <taxon>Agaricomycotina</taxon>
        <taxon>Agaricomycetes</taxon>
        <taxon>Agaricomycetidae</taxon>
        <taxon>Agaricales</taxon>
        <taxon>Marasmiineae</taxon>
        <taxon>Omphalotaceae</taxon>
        <taxon>Marasmiellus</taxon>
    </lineage>
</organism>
<dbReference type="InterPro" id="IPR040976">
    <property type="entry name" value="Pkinase_fungal"/>
</dbReference>
<protein>
    <recommendedName>
        <fullName evidence="1">Fungal-type protein kinase domain-containing protein</fullName>
    </recommendedName>
</protein>
<dbReference type="SUPFAM" id="SSF56112">
    <property type="entry name" value="Protein kinase-like (PK-like)"/>
    <property type="match status" value="1"/>
</dbReference>
<gene>
    <name evidence="2" type="ORF">VKT23_015117</name>
</gene>
<dbReference type="InterPro" id="IPR011009">
    <property type="entry name" value="Kinase-like_dom_sf"/>
</dbReference>
<feature type="domain" description="Fungal-type protein kinase" evidence="1">
    <location>
        <begin position="4"/>
        <end position="392"/>
    </location>
</feature>
<evidence type="ECO:0000313" key="3">
    <source>
        <dbReference type="Proteomes" id="UP001498398"/>
    </source>
</evidence>
<proteinExistence type="predicted"/>
<accession>A0ABR1J1X9</accession>
<evidence type="ECO:0000259" key="1">
    <source>
        <dbReference type="Pfam" id="PF17667"/>
    </source>
</evidence>
<sequence>MLQLSIDDDNARLWYFSRSHSARSAPFNVKTDVRPLIRFIIAMLFGTPEQLGFDPSITRKRDDQGQIYYVYTINEHFYRTLAPLSDFCALAISGPSRWAQKHVLKDYWWEENHTELEIQRSIFQRLDDLKESLNAASEAASKSPPASGSLRSAAPESLMFVAAASDSLTSVAAPRSLTSASKPSGSTPKSPPLLPANYQRYFVTIIDQEVLNQTVPNICSKWQPSHLDDGQHVKQALGSNRIGHDGQLKVSTAPEFRNDQKFAPKQHCRILYQEVCETIDYLDDVVKIAQTLYDCVIELHLLYLVGYIHRDISVGNVFYDCSGGHGRISDLEYARTFHRDDAATDPKTGTLAFMALEIQSGVYYFWNYLITGDLFHNYIHDLESVFWLAVWMFSSTYMRQPPDIEKHKTSIDSMFGLKALSNRLKVMKYADGFSNIHELVQHTLSPAGIDALSSFHNHRFF</sequence>
<dbReference type="PANTHER" id="PTHR38248:SF2">
    <property type="entry name" value="FUNK1 11"/>
    <property type="match status" value="1"/>
</dbReference>
<comment type="caution">
    <text evidence="2">The sequence shown here is derived from an EMBL/GenBank/DDBJ whole genome shotgun (WGS) entry which is preliminary data.</text>
</comment>
<dbReference type="Proteomes" id="UP001498398">
    <property type="component" value="Unassembled WGS sequence"/>
</dbReference>
<dbReference type="Pfam" id="PF17667">
    <property type="entry name" value="Pkinase_fungal"/>
    <property type="match status" value="1"/>
</dbReference>
<dbReference type="PANTHER" id="PTHR38248">
    <property type="entry name" value="FUNK1 6"/>
    <property type="match status" value="1"/>
</dbReference>